<dbReference type="FunFam" id="2.130.10.10:FF:000307">
    <property type="entry name" value="WD repeat domain 3"/>
    <property type="match status" value="1"/>
</dbReference>
<keyword evidence="6" id="KW-0832">Ubl conjugation</keyword>
<keyword evidence="4 12" id="KW-0853">WD repeat</keyword>
<evidence type="ECO:0000256" key="7">
    <source>
        <dbReference type="ARBA" id="ARBA00023242"/>
    </source>
</evidence>
<name>A0AB34H9U7_ESCRO</name>
<feature type="region of interest" description="Disordered" evidence="13">
    <location>
        <begin position="452"/>
        <end position="478"/>
    </location>
</feature>
<keyword evidence="5" id="KW-0677">Repeat</keyword>
<comment type="subunit">
    <text evidence="9">Part of the small subunit (SSU) processome, composed of more than 70 proteins and the RNA chaperone small nucleolar RNA (snoRNA) U3.</text>
</comment>
<feature type="repeat" description="WD" evidence="12">
    <location>
        <begin position="895"/>
        <end position="927"/>
    </location>
</feature>
<dbReference type="PROSITE" id="PS50294">
    <property type="entry name" value="WD_REPEATS_REGION"/>
    <property type="match status" value="7"/>
</dbReference>
<evidence type="ECO:0000256" key="6">
    <source>
        <dbReference type="ARBA" id="ARBA00022843"/>
    </source>
</evidence>
<reference evidence="15 16" key="1">
    <citation type="submission" date="2022-11" db="EMBL/GenBank/DDBJ databases">
        <title>Whole genome sequence of Eschrichtius robustus ER-17-0199.</title>
        <authorList>
            <person name="Bruniche-Olsen A."/>
            <person name="Black A.N."/>
            <person name="Fields C.J."/>
            <person name="Walden K."/>
            <person name="Dewoody J.A."/>
        </authorList>
    </citation>
    <scope>NUCLEOTIDE SEQUENCE [LARGE SCALE GENOMIC DNA]</scope>
    <source>
        <strain evidence="15">ER-17-0199</strain>
        <tissue evidence="15">Blubber</tissue>
    </source>
</reference>
<feature type="repeat" description="WD" evidence="12">
    <location>
        <begin position="635"/>
        <end position="675"/>
    </location>
</feature>
<evidence type="ECO:0000256" key="4">
    <source>
        <dbReference type="ARBA" id="ARBA00022574"/>
    </source>
</evidence>
<dbReference type="PANTHER" id="PTHR19853">
    <property type="entry name" value="WD REPEAT CONTAINING PROTEIN 3 WDR3"/>
    <property type="match status" value="1"/>
</dbReference>
<evidence type="ECO:0000256" key="11">
    <source>
        <dbReference type="ARBA" id="ARBA00070105"/>
    </source>
</evidence>
<dbReference type="FunFam" id="2.130.10.10:FF:000177">
    <property type="entry name" value="WD repeat domain 3"/>
    <property type="match status" value="1"/>
</dbReference>
<dbReference type="SMART" id="SM00320">
    <property type="entry name" value="WD40"/>
    <property type="match status" value="11"/>
</dbReference>
<feature type="compositionally biased region" description="Low complexity" evidence="13">
    <location>
        <begin position="1"/>
        <end position="13"/>
    </location>
</feature>
<feature type="repeat" description="WD" evidence="12">
    <location>
        <begin position="716"/>
        <end position="750"/>
    </location>
</feature>
<feature type="repeat" description="WD" evidence="12">
    <location>
        <begin position="411"/>
        <end position="452"/>
    </location>
</feature>
<feature type="repeat" description="WD" evidence="12">
    <location>
        <begin position="811"/>
        <end position="852"/>
    </location>
</feature>
<evidence type="ECO:0000256" key="9">
    <source>
        <dbReference type="ARBA" id="ARBA00035020"/>
    </source>
</evidence>
<dbReference type="PROSITE" id="PS00678">
    <property type="entry name" value="WD_REPEATS_1"/>
    <property type="match status" value="2"/>
</dbReference>
<comment type="function">
    <text evidence="8">Part of the small subunit (SSU) processome, first precursor of the small eukaryotic ribosomal subunit. During the assembly of the SSU processome in the nucleolus, many ribosome biogenesis factors, an RNA chaperone and ribosomal proteins associate with the nascent pre-rRNA and work in concert to generate RNA folding, modifications, rearrangements and cleavage as well as targeted degradation of pre-ribosomal RNA by the RNA exosome.</text>
</comment>
<dbReference type="Pfam" id="PF25172">
    <property type="entry name" value="Beta-prop_WDR3_2nd"/>
    <property type="match status" value="1"/>
</dbReference>
<feature type="repeat" description="WD" evidence="12">
    <location>
        <begin position="853"/>
        <end position="894"/>
    </location>
</feature>
<feature type="region of interest" description="Disordered" evidence="13">
    <location>
        <begin position="947"/>
        <end position="967"/>
    </location>
</feature>
<dbReference type="GO" id="GO:0034388">
    <property type="term" value="C:Pwp2p-containing subcomplex of 90S preribosome"/>
    <property type="evidence" value="ECO:0007669"/>
    <property type="project" value="TreeGrafter"/>
</dbReference>
<comment type="subcellular location">
    <subcellularLocation>
        <location evidence="1">Nucleus</location>
        <location evidence="1">Nucleolus</location>
    </subcellularLocation>
</comment>
<evidence type="ECO:0000256" key="2">
    <source>
        <dbReference type="ARBA" id="ARBA00022499"/>
    </source>
</evidence>
<evidence type="ECO:0000259" key="14">
    <source>
        <dbReference type="Pfam" id="PF04003"/>
    </source>
</evidence>
<evidence type="ECO:0000256" key="5">
    <source>
        <dbReference type="ARBA" id="ARBA00022737"/>
    </source>
</evidence>
<feature type="compositionally biased region" description="Basic and acidic residues" evidence="13">
    <location>
        <begin position="947"/>
        <end position="956"/>
    </location>
</feature>
<protein>
    <recommendedName>
        <fullName evidence="11">WD repeat-containing protein 3</fullName>
    </recommendedName>
</protein>
<dbReference type="Pfam" id="PF04003">
    <property type="entry name" value="Utp12"/>
    <property type="match status" value="1"/>
</dbReference>
<comment type="caution">
    <text evidence="15">The sequence shown here is derived from an EMBL/GenBank/DDBJ whole genome shotgun (WGS) entry which is preliminary data.</text>
</comment>
<dbReference type="GO" id="GO:0032040">
    <property type="term" value="C:small-subunit processome"/>
    <property type="evidence" value="ECO:0007669"/>
    <property type="project" value="TreeGrafter"/>
</dbReference>
<dbReference type="InterPro" id="IPR051570">
    <property type="entry name" value="TBC1_cilium_biogenesis"/>
</dbReference>
<dbReference type="AlphaFoldDB" id="A0AB34H9U7"/>
<comment type="similarity">
    <text evidence="10">Belongs to the WD repeat WDR3/UTP12 family.</text>
</comment>
<dbReference type="InterPro" id="IPR036322">
    <property type="entry name" value="WD40_repeat_dom_sf"/>
</dbReference>
<evidence type="ECO:0000313" key="15">
    <source>
        <dbReference type="EMBL" id="KAJ8787821.1"/>
    </source>
</evidence>
<evidence type="ECO:0000256" key="8">
    <source>
        <dbReference type="ARBA" id="ARBA00035000"/>
    </source>
</evidence>
<proteinExistence type="inferred from homology"/>
<feature type="compositionally biased region" description="Polar residues" evidence="13">
    <location>
        <begin position="63"/>
        <end position="75"/>
    </location>
</feature>
<keyword evidence="2" id="KW-1017">Isopeptide bond</keyword>
<dbReference type="EMBL" id="JAIQCJ010001702">
    <property type="protein sequence ID" value="KAJ8787821.1"/>
    <property type="molecule type" value="Genomic_DNA"/>
</dbReference>
<feature type="repeat" description="WD" evidence="12">
    <location>
        <begin position="327"/>
        <end position="368"/>
    </location>
</feature>
<dbReference type="GO" id="GO:0030490">
    <property type="term" value="P:maturation of SSU-rRNA"/>
    <property type="evidence" value="ECO:0007669"/>
    <property type="project" value="TreeGrafter"/>
</dbReference>
<evidence type="ECO:0000256" key="3">
    <source>
        <dbReference type="ARBA" id="ARBA00022553"/>
    </source>
</evidence>
<feature type="repeat" description="WD" evidence="12">
    <location>
        <begin position="369"/>
        <end position="410"/>
    </location>
</feature>
<sequence length="1216" mass="134767">MPAPLALAESRAPPAAPPARSAPPSFPASVPPLTAFRRSHPGGRHGGLSSSWKAAERHPRTTLARSSAGKASQSPRRLEGPAAGALAGETPPSAPGRRSPIRARFLRHFPQKAKGTSGGRGSLSGPGRGGFEGRVQSVRSLVEAEVGTVGARRLSAFVLLLGFVWSWLRPSWCQPQARQGDLGPVSRVEGHLGLCGSPTSVPGKPAADTRSWCSCLTCGIRCSNMGLTRQYLRYVASAVFGLIGSQKGNIVFVTLRGEKGRYVAVPACEHVFIWDLRKGEKILILQGLKHEVTFLCPSPDGLHLAVGYEDGSIRIFSLLSGEGNVTFNGHKAAITSLKYDQLGGRLASGSKDTDIIVWDVINESGLYRLKGHKDAVTQALFLRDKNLLVTSGKDTMVKWWDLDTQHCFKTMVGHRTEVWGLVLVSEEKRLITGASDSELRAWDIAYLQEMEDPEEPEPKKVKGSSPGIQDTREAEDGTLEMDEAPEDRILTCRKAGSIMREGRDRVVNLAVDRTGRILACHGTDSVLEVFRILSKEEIQKKIDKKMKKAKKKAKLNSCKEEEEDLEVNVEMTLQDEIQRVTNIKTSAKIKSFDLIHTPQGELKAVFLLQNNLVELYSLNPSMSTPQTVRTNRITIGGHRSDVRTLSFSSDNIAVLSAAADSIKIWNRSTLQCIRTMTCEYALCSFFVPGDRQVVIGTKTGKLQLYDLASGNLLETIDAHDGALWSLSLSPDQRGFVTGGADKSVKFWDFELVKDENSTQKRLSVKQTRTLQLDEEVLCVSYSPNQKLLAVSLLDCTVKIFYVDTLKFFLSLYGHKLPVICMDISYDGALIATGSADRNVKIWGLDFGDCHKSLFAHDDSVMYLKFVPKSHLFFTAGKDHKIKQWDADKFEHIQTLEGHHQEIWCLAVSPSGDYIVSSSHDKSLRLWERTREPLILEEEREMQREAEYEESVAKEDQPVVPGETQGDKYFTGKKTIETVKATGQVKEAAASGALGHSGRGEGGVRMRGEPVAVEASVTLHQPDARRVFSRAERIMEAIELYREETAKMREHKAICKAAGKEVPLPINPILMAYGSISPSAYVLEIFKGIKSSELEESLLVLPFSYIPDILKLFNEFIQLGSDVELLCRCLFFLLRIHFGQITSNEMLVPVIEKLKETTISKVSQVRDVIGFNLAGLDYLKRECEAKSEVMFFADATSHLEEKKRKKKKREKLILTLT</sequence>
<feature type="compositionally biased region" description="Low complexity" evidence="13">
    <location>
        <begin position="80"/>
        <end position="91"/>
    </location>
</feature>
<feature type="compositionally biased region" description="Pro residues" evidence="13">
    <location>
        <begin position="14"/>
        <end position="30"/>
    </location>
</feature>
<dbReference type="Pfam" id="PF25173">
    <property type="entry name" value="Beta-prop_WDR3_1st"/>
    <property type="match status" value="1"/>
</dbReference>
<dbReference type="PROSITE" id="PS50082">
    <property type="entry name" value="WD_REPEATS_2"/>
    <property type="match status" value="8"/>
</dbReference>
<dbReference type="FunFam" id="2.130.10.10:FF:001148">
    <property type="entry name" value="WD repeat-containing protein 3"/>
    <property type="match status" value="1"/>
</dbReference>
<dbReference type="PRINTS" id="PR00320">
    <property type="entry name" value="GPROTEINBRPT"/>
</dbReference>
<evidence type="ECO:0000256" key="10">
    <source>
        <dbReference type="ARBA" id="ARBA00038229"/>
    </source>
</evidence>
<dbReference type="Gene3D" id="2.130.10.10">
    <property type="entry name" value="YVTN repeat-like/Quinoprotein amine dehydrogenase"/>
    <property type="match status" value="4"/>
</dbReference>
<dbReference type="FunFam" id="2.130.10.10:FF:000172">
    <property type="entry name" value="WD repeat domain 3"/>
    <property type="match status" value="1"/>
</dbReference>
<dbReference type="InterPro" id="IPR019775">
    <property type="entry name" value="WD40_repeat_CS"/>
</dbReference>
<evidence type="ECO:0000256" key="13">
    <source>
        <dbReference type="SAM" id="MobiDB-lite"/>
    </source>
</evidence>
<accession>A0AB34H9U7</accession>
<feature type="compositionally biased region" description="Gly residues" evidence="13">
    <location>
        <begin position="116"/>
        <end position="130"/>
    </location>
</feature>
<feature type="domain" description="Small-subunit processome Utp12" evidence="14">
    <location>
        <begin position="1078"/>
        <end position="1180"/>
    </location>
</feature>
<dbReference type="SUPFAM" id="SSF50978">
    <property type="entry name" value="WD40 repeat-like"/>
    <property type="match status" value="1"/>
</dbReference>
<dbReference type="Proteomes" id="UP001159641">
    <property type="component" value="Unassembled WGS sequence"/>
</dbReference>
<evidence type="ECO:0000256" key="12">
    <source>
        <dbReference type="PROSITE-ProRule" id="PRU00221"/>
    </source>
</evidence>
<keyword evidence="7" id="KW-0539">Nucleus</keyword>
<dbReference type="CDD" id="cd00200">
    <property type="entry name" value="WD40"/>
    <property type="match status" value="2"/>
</dbReference>
<feature type="compositionally biased region" description="Basic residues" evidence="13">
    <location>
        <begin position="99"/>
        <end position="111"/>
    </location>
</feature>
<dbReference type="GO" id="GO:0030515">
    <property type="term" value="F:snoRNA binding"/>
    <property type="evidence" value="ECO:0007669"/>
    <property type="project" value="TreeGrafter"/>
</dbReference>
<keyword evidence="3" id="KW-0597">Phosphoprotein</keyword>
<organism evidence="15 16">
    <name type="scientific">Eschrichtius robustus</name>
    <name type="common">California gray whale</name>
    <name type="synonym">Eschrichtius gibbosus</name>
    <dbReference type="NCBI Taxonomy" id="9764"/>
    <lineage>
        <taxon>Eukaryota</taxon>
        <taxon>Metazoa</taxon>
        <taxon>Chordata</taxon>
        <taxon>Craniata</taxon>
        <taxon>Vertebrata</taxon>
        <taxon>Euteleostomi</taxon>
        <taxon>Mammalia</taxon>
        <taxon>Eutheria</taxon>
        <taxon>Laurasiatheria</taxon>
        <taxon>Artiodactyla</taxon>
        <taxon>Whippomorpha</taxon>
        <taxon>Cetacea</taxon>
        <taxon>Mysticeti</taxon>
        <taxon>Eschrichtiidae</taxon>
        <taxon>Eschrichtius</taxon>
    </lineage>
</organism>
<dbReference type="SUPFAM" id="SSF117289">
    <property type="entry name" value="Nucleoporin domain"/>
    <property type="match status" value="1"/>
</dbReference>
<dbReference type="InterPro" id="IPR020472">
    <property type="entry name" value="WD40_PAC1"/>
</dbReference>
<evidence type="ECO:0000313" key="16">
    <source>
        <dbReference type="Proteomes" id="UP001159641"/>
    </source>
</evidence>
<feature type="region of interest" description="Disordered" evidence="13">
    <location>
        <begin position="1"/>
        <end position="130"/>
    </location>
</feature>
<dbReference type="InterPro" id="IPR015943">
    <property type="entry name" value="WD40/YVTN_repeat-like_dom_sf"/>
</dbReference>
<dbReference type="InterPro" id="IPR007148">
    <property type="entry name" value="SSU_processome_Utp12"/>
</dbReference>
<keyword evidence="16" id="KW-1185">Reference proteome</keyword>
<dbReference type="PANTHER" id="PTHR19853:SF0">
    <property type="entry name" value="WD REPEAT-CONTAINING PROTEIN 3"/>
    <property type="match status" value="1"/>
</dbReference>
<gene>
    <name evidence="15" type="ORF">J1605_022680</name>
</gene>
<dbReference type="InterPro" id="IPR001680">
    <property type="entry name" value="WD40_rpt"/>
</dbReference>
<evidence type="ECO:0000256" key="1">
    <source>
        <dbReference type="ARBA" id="ARBA00004604"/>
    </source>
</evidence>